<evidence type="ECO:0008006" key="3">
    <source>
        <dbReference type="Google" id="ProtNLM"/>
    </source>
</evidence>
<evidence type="ECO:0000313" key="2">
    <source>
        <dbReference type="Proteomes" id="UP000076154"/>
    </source>
</evidence>
<name>A0A369K774_HYPMA</name>
<protein>
    <recommendedName>
        <fullName evidence="3">F-box domain-containing protein</fullName>
    </recommendedName>
</protein>
<proteinExistence type="predicted"/>
<dbReference type="SUPFAM" id="SSF81383">
    <property type="entry name" value="F-box domain"/>
    <property type="match status" value="1"/>
</dbReference>
<comment type="caution">
    <text evidence="1">The sequence shown here is derived from an EMBL/GenBank/DDBJ whole genome shotgun (WGS) entry which is preliminary data.</text>
</comment>
<reference evidence="1" key="1">
    <citation type="submission" date="2018-04" db="EMBL/GenBank/DDBJ databases">
        <title>Whole genome sequencing of Hypsizygus marmoreus.</title>
        <authorList>
            <person name="Choi I.-G."/>
            <person name="Min B."/>
            <person name="Kim J.-G."/>
            <person name="Kim S."/>
            <person name="Oh Y.-L."/>
            <person name="Kong W.-S."/>
            <person name="Park H."/>
            <person name="Jeong J."/>
            <person name="Song E.-S."/>
        </authorList>
    </citation>
    <scope>NUCLEOTIDE SEQUENCE [LARGE SCALE GENOMIC DNA]</scope>
    <source>
        <strain evidence="1">51987-8</strain>
    </source>
</reference>
<dbReference type="InterPro" id="IPR036047">
    <property type="entry name" value="F-box-like_dom_sf"/>
</dbReference>
<evidence type="ECO:0000313" key="1">
    <source>
        <dbReference type="EMBL" id="RDB28697.1"/>
    </source>
</evidence>
<dbReference type="OrthoDB" id="2979184at2759"/>
<dbReference type="InParanoid" id="A0A369K774"/>
<sequence length="457" mass="50870">MGSSARDLVLVDDVLLRILSLSDIPSVVLVGQTSRHFHNLAFSKQVWLALLSDLHARNFVDLIPGQRLHDLSTNELVDLAKRIVLGPRSWSSSHPSGSTLAQQIAVKANVYGGPGSLYWENCAHLLSGGQFCLFLKSKSLECWDLAQSKVVWIYQGNWPESWVTRFAIEVVEGGQKVIILVAVRVLAQPERENFVEVLNLDLSTGTSKTILSWRGPDSENDNSFSYCKICGDFGLLGFIDLDLPSQVILLQISTESCVILDMPKKYSIDLLPAHLILMRPSLLSDSLEIVIWMMQALVNSNSQGEIFTRIEDVAPAAVLTLPDPQSNAFYLSSHLSPLCEDSSILWILTSSLQPSSRGEGLAIHKWHISHPKSKPLTLHPISSKSFPDIVYPMPTGLRNVSFAGYMKYHDFIFSLAACHRDGFRVDLPHHGDNIQISPYSGTLVYSTREKIVVNYYE</sequence>
<dbReference type="Proteomes" id="UP000076154">
    <property type="component" value="Unassembled WGS sequence"/>
</dbReference>
<accession>A0A369K774</accession>
<gene>
    <name evidence="1" type="ORF">Hypma_014903</name>
</gene>
<keyword evidence="2" id="KW-1185">Reference proteome</keyword>
<organism evidence="1 2">
    <name type="scientific">Hypsizygus marmoreus</name>
    <name type="common">White beech mushroom</name>
    <name type="synonym">Agaricus marmoreus</name>
    <dbReference type="NCBI Taxonomy" id="39966"/>
    <lineage>
        <taxon>Eukaryota</taxon>
        <taxon>Fungi</taxon>
        <taxon>Dikarya</taxon>
        <taxon>Basidiomycota</taxon>
        <taxon>Agaricomycotina</taxon>
        <taxon>Agaricomycetes</taxon>
        <taxon>Agaricomycetidae</taxon>
        <taxon>Agaricales</taxon>
        <taxon>Tricholomatineae</taxon>
        <taxon>Lyophyllaceae</taxon>
        <taxon>Hypsizygus</taxon>
    </lineage>
</organism>
<dbReference type="AlphaFoldDB" id="A0A369K774"/>
<dbReference type="EMBL" id="LUEZ02000010">
    <property type="protein sequence ID" value="RDB28697.1"/>
    <property type="molecule type" value="Genomic_DNA"/>
</dbReference>